<dbReference type="Proteomes" id="UP000317835">
    <property type="component" value="Chromosome"/>
</dbReference>
<dbReference type="EMBL" id="CP036426">
    <property type="protein sequence ID" value="QDV35672.1"/>
    <property type="molecule type" value="Genomic_DNA"/>
</dbReference>
<protein>
    <submittedName>
        <fullName evidence="1">Uncharacterized protein</fullName>
    </submittedName>
</protein>
<accession>A0A518H4B0</accession>
<dbReference type="InterPro" id="IPR037219">
    <property type="entry name" value="Peptidase_M41-like"/>
</dbReference>
<dbReference type="GO" id="GO:0004176">
    <property type="term" value="F:ATP-dependent peptidase activity"/>
    <property type="evidence" value="ECO:0007669"/>
    <property type="project" value="InterPro"/>
</dbReference>
<proteinExistence type="predicted"/>
<dbReference type="GO" id="GO:0006508">
    <property type="term" value="P:proteolysis"/>
    <property type="evidence" value="ECO:0007669"/>
    <property type="project" value="InterPro"/>
</dbReference>
<dbReference type="SUPFAM" id="SSF140990">
    <property type="entry name" value="FtsH protease domain-like"/>
    <property type="match status" value="1"/>
</dbReference>
<sequence length="95" mass="10454">MIALAGDLAVRLYRDTPLRHEPTDSDLDAIVHAAALAADAGEDAEAHIQRLAAKTFLILRVYWDRLLGLADELLDKRKLTGPEIKALLRSPRPSS</sequence>
<reference evidence="1 2" key="1">
    <citation type="submission" date="2019-02" db="EMBL/GenBank/DDBJ databases">
        <title>Deep-cultivation of Planctomycetes and their phenomic and genomic characterization uncovers novel biology.</title>
        <authorList>
            <person name="Wiegand S."/>
            <person name="Jogler M."/>
            <person name="Boedeker C."/>
            <person name="Pinto D."/>
            <person name="Vollmers J."/>
            <person name="Rivas-Marin E."/>
            <person name="Kohn T."/>
            <person name="Peeters S.H."/>
            <person name="Heuer A."/>
            <person name="Rast P."/>
            <person name="Oberbeckmann S."/>
            <person name="Bunk B."/>
            <person name="Jeske O."/>
            <person name="Meyerdierks A."/>
            <person name="Storesund J.E."/>
            <person name="Kallscheuer N."/>
            <person name="Luecker S."/>
            <person name="Lage O.M."/>
            <person name="Pohl T."/>
            <person name="Merkel B.J."/>
            <person name="Hornburger P."/>
            <person name="Mueller R.-W."/>
            <person name="Bruemmer F."/>
            <person name="Labrenz M."/>
            <person name="Spormann A.M."/>
            <person name="Op den Camp H."/>
            <person name="Overmann J."/>
            <person name="Amann R."/>
            <person name="Jetten M.S.M."/>
            <person name="Mascher T."/>
            <person name="Medema M.H."/>
            <person name="Devos D.P."/>
            <person name="Kaster A.-K."/>
            <person name="Ovreas L."/>
            <person name="Rohde M."/>
            <person name="Galperin M.Y."/>
            <person name="Jogler C."/>
        </authorList>
    </citation>
    <scope>NUCLEOTIDE SEQUENCE [LARGE SCALE GENOMIC DNA]</scope>
    <source>
        <strain evidence="1 2">ElP</strain>
    </source>
</reference>
<keyword evidence="2" id="KW-1185">Reference proteome</keyword>
<dbReference type="Gene3D" id="1.20.58.760">
    <property type="entry name" value="Peptidase M41"/>
    <property type="match status" value="1"/>
</dbReference>
<dbReference type="AlphaFoldDB" id="A0A518H4B0"/>
<dbReference type="KEGG" id="tpla:ElP_35760"/>
<dbReference type="GO" id="GO:0004222">
    <property type="term" value="F:metalloendopeptidase activity"/>
    <property type="evidence" value="ECO:0007669"/>
    <property type="project" value="InterPro"/>
</dbReference>
<evidence type="ECO:0000313" key="2">
    <source>
        <dbReference type="Proteomes" id="UP000317835"/>
    </source>
</evidence>
<dbReference type="GO" id="GO:0005524">
    <property type="term" value="F:ATP binding"/>
    <property type="evidence" value="ECO:0007669"/>
    <property type="project" value="InterPro"/>
</dbReference>
<name>A0A518H4B0_9BACT</name>
<evidence type="ECO:0000313" key="1">
    <source>
        <dbReference type="EMBL" id="QDV35672.1"/>
    </source>
</evidence>
<gene>
    <name evidence="1" type="ORF">ElP_35760</name>
</gene>
<dbReference type="RefSeq" id="WP_145271401.1">
    <property type="nucleotide sequence ID" value="NZ_CP036426.1"/>
</dbReference>
<organism evidence="1 2">
    <name type="scientific">Tautonia plasticadhaerens</name>
    <dbReference type="NCBI Taxonomy" id="2527974"/>
    <lineage>
        <taxon>Bacteria</taxon>
        <taxon>Pseudomonadati</taxon>
        <taxon>Planctomycetota</taxon>
        <taxon>Planctomycetia</taxon>
        <taxon>Isosphaerales</taxon>
        <taxon>Isosphaeraceae</taxon>
        <taxon>Tautonia</taxon>
    </lineage>
</organism>